<accession>A0A4Y7VLF8</accession>
<reference evidence="1" key="1">
    <citation type="submission" date="2020-08" db="EMBL/GenBank/DDBJ databases">
        <title>Changes in the skin microbiome associated with squamous cell carcinoma in transplant recipients.</title>
        <authorList>
            <person name="Zaugg J."/>
            <person name="Krueger A."/>
            <person name="Lachner N."/>
        </authorList>
    </citation>
    <scope>NUCLEOTIDE SEQUENCE</scope>
    <source>
        <strain evidence="1">R5988</strain>
    </source>
</reference>
<comment type="caution">
    <text evidence="1">The sequence shown here is derived from an EMBL/GenBank/DDBJ whole genome shotgun (WGS) entry which is preliminary data.</text>
</comment>
<evidence type="ECO:0000313" key="3">
    <source>
        <dbReference type="Proteomes" id="UP000648077"/>
    </source>
</evidence>
<organism evidence="1 3">
    <name type="scientific">Staphylococcus epidermidis</name>
    <dbReference type="NCBI Taxonomy" id="1282"/>
    <lineage>
        <taxon>Bacteria</taxon>
        <taxon>Bacillati</taxon>
        <taxon>Bacillota</taxon>
        <taxon>Bacilli</taxon>
        <taxon>Bacillales</taxon>
        <taxon>Staphylococcaceae</taxon>
        <taxon>Staphylococcus</taxon>
    </lineage>
</organism>
<dbReference type="Proteomes" id="UP000648077">
    <property type="component" value="Unassembled WGS sequence"/>
</dbReference>
<evidence type="ECO:0000313" key="2">
    <source>
        <dbReference type="EMBL" id="MBF9304102.1"/>
    </source>
</evidence>
<proteinExistence type="predicted"/>
<sequence>MTQEINCNFKSHIPRIMTVPGILLIHENKLEFKAYSQNNNPFNIQFELSSIVRYRTSKGLLGNKLFIYYSDQEWYKFSNLSKSDLNKLTKYLY</sequence>
<dbReference type="RefSeq" id="WP_002497516.1">
    <property type="nucleotide sequence ID" value="NZ_CABHDW010000006.1"/>
</dbReference>
<dbReference type="EMBL" id="JADPYN010000016">
    <property type="protein sequence ID" value="MBF9304102.1"/>
    <property type="molecule type" value="Genomic_DNA"/>
</dbReference>
<reference evidence="2" key="2">
    <citation type="submission" date="2020-11" db="EMBL/GenBank/DDBJ databases">
        <title>Molecular epidemiology and genomic profiles of multidrug-resistant bacteria collected from clinical sources in South Africa.</title>
        <authorList>
            <person name="Asante J."/>
            <person name="Amoako D.G."/>
        </authorList>
    </citation>
    <scope>NUCLEOTIDE SEQUENCE</scope>
    <source>
        <strain evidence="2">C68</strain>
    </source>
</reference>
<dbReference type="EMBL" id="JACGQI010000014">
    <property type="protein sequence ID" value="MBF2230510.1"/>
    <property type="molecule type" value="Genomic_DNA"/>
</dbReference>
<name>A0A4Y7VLF8_STAEP</name>
<dbReference type="Proteomes" id="UP000622362">
    <property type="component" value="Unassembled WGS sequence"/>
</dbReference>
<evidence type="ECO:0000313" key="1">
    <source>
        <dbReference type="EMBL" id="MBF2230510.1"/>
    </source>
</evidence>
<dbReference type="OrthoDB" id="2412568at2"/>
<dbReference type="AlphaFoldDB" id="A0A4Y7VLF8"/>
<gene>
    <name evidence="1" type="ORF">H3963_08750</name>
    <name evidence="2" type="ORF">I3V53_08455</name>
</gene>
<protein>
    <submittedName>
        <fullName evidence="1">PH domain-containing protein</fullName>
    </submittedName>
</protein>